<evidence type="ECO:0000256" key="1">
    <source>
        <dbReference type="ARBA" id="ARBA00009013"/>
    </source>
</evidence>
<gene>
    <name evidence="4" type="ORF">E4U91_02000</name>
</gene>
<organism evidence="4 5">
    <name type="scientific">Streptomyces lasalocidi</name>
    <name type="common">Streptomyces lasaliensis</name>
    <dbReference type="NCBI Taxonomy" id="324833"/>
    <lineage>
        <taxon>Bacteria</taxon>
        <taxon>Bacillati</taxon>
        <taxon>Actinomycetota</taxon>
        <taxon>Actinomycetes</taxon>
        <taxon>Kitasatosporales</taxon>
        <taxon>Streptomycetaceae</taxon>
        <taxon>Streptomyces</taxon>
    </lineage>
</organism>
<dbReference type="PROSITE" id="PS50801">
    <property type="entry name" value="STAS"/>
    <property type="match status" value="1"/>
</dbReference>
<dbReference type="InterPro" id="IPR003658">
    <property type="entry name" value="Anti-sigma_ant"/>
</dbReference>
<feature type="domain" description="STAS" evidence="3">
    <location>
        <begin position="16"/>
        <end position="112"/>
    </location>
</feature>
<dbReference type="OrthoDB" id="3481860at2"/>
<dbReference type="Gene3D" id="3.30.750.24">
    <property type="entry name" value="STAS domain"/>
    <property type="match status" value="1"/>
</dbReference>
<dbReference type="PANTHER" id="PTHR33495">
    <property type="entry name" value="ANTI-SIGMA FACTOR ANTAGONIST TM_1081-RELATED-RELATED"/>
    <property type="match status" value="1"/>
</dbReference>
<dbReference type="PANTHER" id="PTHR33495:SF2">
    <property type="entry name" value="ANTI-SIGMA FACTOR ANTAGONIST TM_1081-RELATED"/>
    <property type="match status" value="1"/>
</dbReference>
<dbReference type="EMBL" id="SZNQ01000001">
    <property type="protein sequence ID" value="TKS99016.1"/>
    <property type="molecule type" value="Genomic_DNA"/>
</dbReference>
<evidence type="ECO:0000313" key="5">
    <source>
        <dbReference type="Proteomes" id="UP000305929"/>
    </source>
</evidence>
<dbReference type="RefSeq" id="WP_137304916.1">
    <property type="nucleotide sequence ID" value="NZ_SZNQ01000001.1"/>
</dbReference>
<evidence type="ECO:0000256" key="2">
    <source>
        <dbReference type="RuleBase" id="RU003749"/>
    </source>
</evidence>
<evidence type="ECO:0000313" key="4">
    <source>
        <dbReference type="EMBL" id="TKS99016.1"/>
    </source>
</evidence>
<dbReference type="Proteomes" id="UP000305929">
    <property type="component" value="Unassembled WGS sequence"/>
</dbReference>
<sequence>MSPLKIIERDAETGPVLEVIGDLDFAHAPELRERISRLVVPPGRRLVLDLAGLEFCDSSGITALIAAHSHAEAARADVVLAAVPANTLRVLHLVGLDQIFTVQPDSDSATRH</sequence>
<evidence type="ECO:0000259" key="3">
    <source>
        <dbReference type="PROSITE" id="PS50801"/>
    </source>
</evidence>
<proteinExistence type="inferred from homology"/>
<dbReference type="NCBIfam" id="TIGR00377">
    <property type="entry name" value="ant_ant_sig"/>
    <property type="match status" value="1"/>
</dbReference>
<dbReference type="InterPro" id="IPR036513">
    <property type="entry name" value="STAS_dom_sf"/>
</dbReference>
<reference evidence="4 5" key="1">
    <citation type="submission" date="2019-04" db="EMBL/GenBank/DDBJ databases">
        <title>Streptomyces lasaliensis sp. nov., an Actinomycete isolated from soil which produces the polyether antibiotic lasalocid.</title>
        <authorList>
            <person name="Erwin G."/>
            <person name="Haber C."/>
        </authorList>
    </citation>
    <scope>NUCLEOTIDE SEQUENCE [LARGE SCALE GENOMIC DNA]</scope>
    <source>
        <strain evidence="4 5">X-537</strain>
    </source>
</reference>
<dbReference type="GO" id="GO:0043856">
    <property type="term" value="F:anti-sigma factor antagonist activity"/>
    <property type="evidence" value="ECO:0007669"/>
    <property type="project" value="InterPro"/>
</dbReference>
<keyword evidence="5" id="KW-1185">Reference proteome</keyword>
<dbReference type="CDD" id="cd07043">
    <property type="entry name" value="STAS_anti-anti-sigma_factors"/>
    <property type="match status" value="1"/>
</dbReference>
<name>A0A4U5WBB3_STRLS</name>
<dbReference type="Pfam" id="PF01740">
    <property type="entry name" value="STAS"/>
    <property type="match status" value="1"/>
</dbReference>
<accession>A0A4U5WBB3</accession>
<dbReference type="InterPro" id="IPR002645">
    <property type="entry name" value="STAS_dom"/>
</dbReference>
<comment type="caution">
    <text evidence="4">The sequence shown here is derived from an EMBL/GenBank/DDBJ whole genome shotgun (WGS) entry which is preliminary data.</text>
</comment>
<comment type="similarity">
    <text evidence="1 2">Belongs to the anti-sigma-factor antagonist family.</text>
</comment>
<dbReference type="AlphaFoldDB" id="A0A4U5WBB3"/>
<dbReference type="SUPFAM" id="SSF52091">
    <property type="entry name" value="SpoIIaa-like"/>
    <property type="match status" value="1"/>
</dbReference>
<protein>
    <recommendedName>
        <fullName evidence="2">Anti-sigma factor antagonist</fullName>
    </recommendedName>
</protein>